<organism evidence="2 3">
    <name type="scientific">Thermococcus argininiproducens</name>
    <dbReference type="NCBI Taxonomy" id="2866384"/>
    <lineage>
        <taxon>Archaea</taxon>
        <taxon>Methanobacteriati</taxon>
        <taxon>Methanobacteriota</taxon>
        <taxon>Thermococci</taxon>
        <taxon>Thermococcales</taxon>
        <taxon>Thermococcaceae</taxon>
        <taxon>Thermococcus</taxon>
    </lineage>
</organism>
<gene>
    <name evidence="2" type="ORF">K1720_00645</name>
</gene>
<evidence type="ECO:0000313" key="3">
    <source>
        <dbReference type="Proteomes" id="UP001056425"/>
    </source>
</evidence>
<feature type="region of interest" description="Disordered" evidence="1">
    <location>
        <begin position="1"/>
        <end position="22"/>
    </location>
</feature>
<dbReference type="GeneID" id="72776806"/>
<dbReference type="KEGG" id="thei:K1720_00645"/>
<dbReference type="RefSeq" id="WP_251949297.1">
    <property type="nucleotide sequence ID" value="NZ_CP080572.1"/>
</dbReference>
<keyword evidence="3" id="KW-1185">Reference proteome</keyword>
<dbReference type="EMBL" id="CP080572">
    <property type="protein sequence ID" value="USH00032.1"/>
    <property type="molecule type" value="Genomic_DNA"/>
</dbReference>
<feature type="compositionally biased region" description="Polar residues" evidence="1">
    <location>
        <begin position="10"/>
        <end position="22"/>
    </location>
</feature>
<reference evidence="2 3" key="1">
    <citation type="submission" date="2021-08" db="EMBL/GenBank/DDBJ databases">
        <title>Thermococcus onnuriiensis IOH2.</title>
        <authorList>
            <person name="Park Y.-J."/>
        </authorList>
    </citation>
    <scope>NUCLEOTIDE SEQUENCE [LARGE SCALE GENOMIC DNA]</scope>
    <source>
        <strain evidence="2 3">IOH2</strain>
    </source>
</reference>
<dbReference type="AlphaFoldDB" id="A0A9E7M9R2"/>
<sequence length="111" mass="12856">MKAVLRGRLTASSPMQGDTSETLTKGCPWSGLFESLLRCKSLKRFLLEDRILEFLHPRPKERGFHEVKDGFLVENYKKEYGKDFEFMMIGRDAKNVNDAIENLLNLFKNKA</sequence>
<accession>A0A9E7M9R2</accession>
<proteinExistence type="predicted"/>
<dbReference type="Proteomes" id="UP001056425">
    <property type="component" value="Chromosome"/>
</dbReference>
<protein>
    <submittedName>
        <fullName evidence="2">Uncharacterized protein</fullName>
    </submittedName>
</protein>
<name>A0A9E7M9R2_9EURY</name>
<evidence type="ECO:0000256" key="1">
    <source>
        <dbReference type="SAM" id="MobiDB-lite"/>
    </source>
</evidence>
<evidence type="ECO:0000313" key="2">
    <source>
        <dbReference type="EMBL" id="USH00032.1"/>
    </source>
</evidence>